<dbReference type="InterPro" id="IPR020846">
    <property type="entry name" value="MFS_dom"/>
</dbReference>
<dbReference type="PANTHER" id="PTHR24064">
    <property type="entry name" value="SOLUTE CARRIER FAMILY 22 MEMBER"/>
    <property type="match status" value="1"/>
</dbReference>
<keyword evidence="3 5" id="KW-1133">Transmembrane helix</keyword>
<dbReference type="SUPFAM" id="SSF103473">
    <property type="entry name" value="MFS general substrate transporter"/>
    <property type="match status" value="1"/>
</dbReference>
<feature type="transmembrane region" description="Helical" evidence="5">
    <location>
        <begin position="242"/>
        <end position="261"/>
    </location>
</feature>
<feature type="transmembrane region" description="Helical" evidence="5">
    <location>
        <begin position="333"/>
        <end position="354"/>
    </location>
</feature>
<dbReference type="PROSITE" id="PS50850">
    <property type="entry name" value="MFS"/>
    <property type="match status" value="1"/>
</dbReference>
<feature type="transmembrane region" description="Helical" evidence="5">
    <location>
        <begin position="420"/>
        <end position="441"/>
    </location>
</feature>
<protein>
    <submittedName>
        <fullName evidence="8">Organic cation transporter protein-like</fullName>
    </submittedName>
</protein>
<keyword evidence="7" id="KW-1185">Reference proteome</keyword>
<sequence>MHDIEAFGKYQLTIYGLITLPLILSAGFTLDYVFTAGEVKYRCLVPECENANSTSIAGQQPWLNNSLSDKNCMRFAPRSSQSGGDCSDPNFFDKNETRPCEAWVYDPEEVTIHNEWGITCDANRWKLTLVGTINNVGQLVGLTFASTLSDKYGRRTVLTSITFLAGLSGLIHSFSVNYWMFIAFEFIDACFAAGIYSSGFIYAMEMTGVKKRILGSTVISCIYAVGEMWLGLAAMWVKNWRILMRIIYGPGLLVILLIFILPESVRWLLANDRRDMAEKVYRKMARVNKLSVTEETFLELKNVNNEKPSEKEEEEHDIKDERRITQIRKSPKILTRLLICSFCWLTNTFVYYGLSLNSTEFAGNKYINFILVTAIEIPGNILVFPLLNTIGRKATLCSSFILSGIFCLAIQFIPKLEYDNLNFILTLTGIWANIALVLYVCGKGCITMAFSTSYVYTTEFFPTTLRHSLLGICSMTGRIGSILAPQTPLLARYIYEGLPLLLFGSMSLTAGILSLTFPETLGTKLPDTLLEAEQIGLKKKSKQPPSNGCAALPA</sequence>
<evidence type="ECO:0000256" key="5">
    <source>
        <dbReference type="SAM" id="Phobius"/>
    </source>
</evidence>
<dbReference type="Gene3D" id="1.20.1250.20">
    <property type="entry name" value="MFS general substrate transporter like domains"/>
    <property type="match status" value="1"/>
</dbReference>
<keyword evidence="2 5" id="KW-0812">Transmembrane</keyword>
<reference evidence="8" key="1">
    <citation type="submission" date="2025-08" db="UniProtKB">
        <authorList>
            <consortium name="RefSeq"/>
        </authorList>
    </citation>
    <scope>IDENTIFICATION</scope>
</reference>
<dbReference type="GO" id="GO:0016020">
    <property type="term" value="C:membrane"/>
    <property type="evidence" value="ECO:0007669"/>
    <property type="project" value="UniProtKB-SubCell"/>
</dbReference>
<keyword evidence="4 5" id="KW-0472">Membrane</keyword>
<gene>
    <name evidence="8" type="primary">LOC105362266</name>
</gene>
<evidence type="ECO:0000256" key="4">
    <source>
        <dbReference type="ARBA" id="ARBA00023136"/>
    </source>
</evidence>
<feature type="transmembrane region" description="Helical" evidence="5">
    <location>
        <begin position="394"/>
        <end position="414"/>
    </location>
</feature>
<dbReference type="PROSITE" id="PS00216">
    <property type="entry name" value="SUGAR_TRANSPORT_1"/>
    <property type="match status" value="1"/>
</dbReference>
<feature type="transmembrane region" description="Helical" evidence="5">
    <location>
        <begin position="366"/>
        <end position="387"/>
    </location>
</feature>
<dbReference type="InterPro" id="IPR005829">
    <property type="entry name" value="Sugar_transporter_CS"/>
</dbReference>
<dbReference type="GeneID" id="105362266"/>
<comment type="subcellular location">
    <subcellularLocation>
        <location evidence="1">Membrane</location>
        <topology evidence="1">Multi-pass membrane protein</topology>
    </subcellularLocation>
</comment>
<feature type="transmembrane region" description="Helical" evidence="5">
    <location>
        <begin position="12"/>
        <end position="34"/>
    </location>
</feature>
<dbReference type="InterPro" id="IPR005828">
    <property type="entry name" value="MFS_sugar_transport-like"/>
</dbReference>
<proteinExistence type="predicted"/>
<dbReference type="KEGG" id="csol:105362266"/>
<feature type="transmembrane region" description="Helical" evidence="5">
    <location>
        <begin position="213"/>
        <end position="236"/>
    </location>
</feature>
<accession>A0AAJ6YH45</accession>
<dbReference type="CDD" id="cd17317">
    <property type="entry name" value="MFS_SLC22"/>
    <property type="match status" value="1"/>
</dbReference>
<dbReference type="RefSeq" id="XP_011497966.1">
    <property type="nucleotide sequence ID" value="XM_011499664.1"/>
</dbReference>
<evidence type="ECO:0000313" key="7">
    <source>
        <dbReference type="Proteomes" id="UP000695007"/>
    </source>
</evidence>
<evidence type="ECO:0000256" key="1">
    <source>
        <dbReference type="ARBA" id="ARBA00004141"/>
    </source>
</evidence>
<feature type="transmembrane region" description="Helical" evidence="5">
    <location>
        <begin position="156"/>
        <end position="174"/>
    </location>
</feature>
<evidence type="ECO:0000259" key="6">
    <source>
        <dbReference type="PROSITE" id="PS50850"/>
    </source>
</evidence>
<dbReference type="AlphaFoldDB" id="A0AAJ6YH45"/>
<evidence type="ECO:0000256" key="2">
    <source>
        <dbReference type="ARBA" id="ARBA00022692"/>
    </source>
</evidence>
<evidence type="ECO:0000256" key="3">
    <source>
        <dbReference type="ARBA" id="ARBA00022989"/>
    </source>
</evidence>
<name>A0AAJ6YH45_9HYME</name>
<dbReference type="InterPro" id="IPR036259">
    <property type="entry name" value="MFS_trans_sf"/>
</dbReference>
<dbReference type="Pfam" id="PF00083">
    <property type="entry name" value="Sugar_tr"/>
    <property type="match status" value="1"/>
</dbReference>
<organism evidence="7 8">
    <name type="scientific">Ceratosolen solmsi marchali</name>
    <dbReference type="NCBI Taxonomy" id="326594"/>
    <lineage>
        <taxon>Eukaryota</taxon>
        <taxon>Metazoa</taxon>
        <taxon>Ecdysozoa</taxon>
        <taxon>Arthropoda</taxon>
        <taxon>Hexapoda</taxon>
        <taxon>Insecta</taxon>
        <taxon>Pterygota</taxon>
        <taxon>Neoptera</taxon>
        <taxon>Endopterygota</taxon>
        <taxon>Hymenoptera</taxon>
        <taxon>Apocrita</taxon>
        <taxon>Proctotrupomorpha</taxon>
        <taxon>Chalcidoidea</taxon>
        <taxon>Agaonidae</taxon>
        <taxon>Agaoninae</taxon>
        <taxon>Ceratosolen</taxon>
    </lineage>
</organism>
<feature type="domain" description="Major facilitator superfamily (MFS) profile" evidence="6">
    <location>
        <begin position="50"/>
        <end position="522"/>
    </location>
</feature>
<feature type="transmembrane region" description="Helical" evidence="5">
    <location>
        <begin position="180"/>
        <end position="201"/>
    </location>
</feature>
<evidence type="ECO:0000313" key="8">
    <source>
        <dbReference type="RefSeq" id="XP_011497966.1"/>
    </source>
</evidence>
<dbReference type="Proteomes" id="UP000695007">
    <property type="component" value="Unplaced"/>
</dbReference>
<dbReference type="GO" id="GO:0022857">
    <property type="term" value="F:transmembrane transporter activity"/>
    <property type="evidence" value="ECO:0007669"/>
    <property type="project" value="InterPro"/>
</dbReference>